<sequence length="274" mass="29747">MNHGNRITLTASATVLECGVVTDPTADAELHARRASSFGGQAAAYAEHRPDYPLAALEWGMSGADHPVREVLDLAAGTGKLTEGLVATGRSVTAVEPDAEMLAELTRLLPDVPARLGKAEDIPLADASVDAVFIGQALHWFDLAPAFAEIHRVLRPGGVVVALWNYDDDSVEWARRFSRLLFTKASHQVLDGEQELTAEGFGPFEREQFGHSHRRTTESLLATVATHSALLVAEPEVRDHLLGQARAYLHTVPETARGEFDYPLVTTVSRARRS</sequence>
<dbReference type="InterPro" id="IPR029063">
    <property type="entry name" value="SAM-dependent_MTases_sf"/>
</dbReference>
<feature type="domain" description="Methyltransferase type 11" evidence="4">
    <location>
        <begin position="72"/>
        <end position="161"/>
    </location>
</feature>
<dbReference type="PANTHER" id="PTHR44942:SF4">
    <property type="entry name" value="METHYLTRANSFERASE TYPE 11 DOMAIN-CONTAINING PROTEIN"/>
    <property type="match status" value="1"/>
</dbReference>
<comment type="similarity">
    <text evidence="1">Belongs to the methyltransferase superfamily.</text>
</comment>
<dbReference type="Gene3D" id="3.40.50.150">
    <property type="entry name" value="Vaccinia Virus protein VP39"/>
    <property type="match status" value="1"/>
</dbReference>
<keyword evidence="3" id="KW-0808">Transferase</keyword>
<dbReference type="GO" id="GO:0008168">
    <property type="term" value="F:methyltransferase activity"/>
    <property type="evidence" value="ECO:0007669"/>
    <property type="project" value="UniProtKB-KW"/>
</dbReference>
<dbReference type="Pfam" id="PF08241">
    <property type="entry name" value="Methyltransf_11"/>
    <property type="match status" value="1"/>
</dbReference>
<dbReference type="InterPro" id="IPR013216">
    <property type="entry name" value="Methyltransf_11"/>
</dbReference>
<evidence type="ECO:0000313" key="5">
    <source>
        <dbReference type="EMBL" id="GAA3556637.1"/>
    </source>
</evidence>
<protein>
    <submittedName>
        <fullName evidence="5">Class I SAM-dependent methyltransferase</fullName>
    </submittedName>
</protein>
<dbReference type="InterPro" id="IPR051052">
    <property type="entry name" value="Diverse_substrate_MTase"/>
</dbReference>
<proteinExistence type="inferred from homology"/>
<dbReference type="SUPFAM" id="SSF53335">
    <property type="entry name" value="S-adenosyl-L-methionine-dependent methyltransferases"/>
    <property type="match status" value="1"/>
</dbReference>
<organism evidence="5 6">
    <name type="scientific">Amycolatopsis ultiminotia</name>
    <dbReference type="NCBI Taxonomy" id="543629"/>
    <lineage>
        <taxon>Bacteria</taxon>
        <taxon>Bacillati</taxon>
        <taxon>Actinomycetota</taxon>
        <taxon>Actinomycetes</taxon>
        <taxon>Pseudonocardiales</taxon>
        <taxon>Pseudonocardiaceae</taxon>
        <taxon>Amycolatopsis</taxon>
    </lineage>
</organism>
<evidence type="ECO:0000313" key="6">
    <source>
        <dbReference type="Proteomes" id="UP001500689"/>
    </source>
</evidence>
<accession>A0ABP6WWJ6</accession>
<evidence type="ECO:0000259" key="4">
    <source>
        <dbReference type="Pfam" id="PF08241"/>
    </source>
</evidence>
<dbReference type="EMBL" id="BAAAZN010000009">
    <property type="protein sequence ID" value="GAA3556637.1"/>
    <property type="molecule type" value="Genomic_DNA"/>
</dbReference>
<evidence type="ECO:0000256" key="2">
    <source>
        <dbReference type="ARBA" id="ARBA00022603"/>
    </source>
</evidence>
<dbReference type="CDD" id="cd02440">
    <property type="entry name" value="AdoMet_MTases"/>
    <property type="match status" value="1"/>
</dbReference>
<reference evidence="6" key="1">
    <citation type="journal article" date="2019" name="Int. J. Syst. Evol. Microbiol.">
        <title>The Global Catalogue of Microorganisms (GCM) 10K type strain sequencing project: providing services to taxonomists for standard genome sequencing and annotation.</title>
        <authorList>
            <consortium name="The Broad Institute Genomics Platform"/>
            <consortium name="The Broad Institute Genome Sequencing Center for Infectious Disease"/>
            <person name="Wu L."/>
            <person name="Ma J."/>
        </authorList>
    </citation>
    <scope>NUCLEOTIDE SEQUENCE [LARGE SCALE GENOMIC DNA]</scope>
    <source>
        <strain evidence="6">JCM 16898</strain>
    </source>
</reference>
<dbReference type="GO" id="GO:0032259">
    <property type="term" value="P:methylation"/>
    <property type="evidence" value="ECO:0007669"/>
    <property type="project" value="UniProtKB-KW"/>
</dbReference>
<keyword evidence="2 5" id="KW-0489">Methyltransferase</keyword>
<name>A0ABP6WWJ6_9PSEU</name>
<evidence type="ECO:0000256" key="3">
    <source>
        <dbReference type="ARBA" id="ARBA00022679"/>
    </source>
</evidence>
<comment type="caution">
    <text evidence="5">The sequence shown here is derived from an EMBL/GenBank/DDBJ whole genome shotgun (WGS) entry which is preliminary data.</text>
</comment>
<dbReference type="Proteomes" id="UP001500689">
    <property type="component" value="Unassembled WGS sequence"/>
</dbReference>
<gene>
    <name evidence="5" type="ORF">GCM10022222_45410</name>
</gene>
<dbReference type="PANTHER" id="PTHR44942">
    <property type="entry name" value="METHYLTRANSF_11 DOMAIN-CONTAINING PROTEIN"/>
    <property type="match status" value="1"/>
</dbReference>
<evidence type="ECO:0000256" key="1">
    <source>
        <dbReference type="ARBA" id="ARBA00008361"/>
    </source>
</evidence>
<keyword evidence="6" id="KW-1185">Reference proteome</keyword>